<proteinExistence type="predicted"/>
<dbReference type="Proteomes" id="UP000279600">
    <property type="component" value="Chromosome"/>
</dbReference>
<protein>
    <recommendedName>
        <fullName evidence="3">STAS/SEC14 domain-containing protein</fullName>
    </recommendedName>
</protein>
<evidence type="ECO:0000313" key="1">
    <source>
        <dbReference type="EMBL" id="AZQ43384.1"/>
    </source>
</evidence>
<gene>
    <name evidence="1" type="ORF">EJ995_03710</name>
</gene>
<name>A0A3S9MW68_9FLAO</name>
<dbReference type="EMBL" id="CP034549">
    <property type="protein sequence ID" value="AZQ43384.1"/>
    <property type="molecule type" value="Genomic_DNA"/>
</dbReference>
<dbReference type="AlphaFoldDB" id="A0A3S9MW68"/>
<organism evidence="1 2">
    <name type="scientific">Nonlabens ponticola</name>
    <dbReference type="NCBI Taxonomy" id="2496866"/>
    <lineage>
        <taxon>Bacteria</taxon>
        <taxon>Pseudomonadati</taxon>
        <taxon>Bacteroidota</taxon>
        <taxon>Flavobacteriia</taxon>
        <taxon>Flavobacteriales</taxon>
        <taxon>Flavobacteriaceae</taxon>
        <taxon>Nonlabens</taxon>
    </lineage>
</organism>
<evidence type="ECO:0008006" key="3">
    <source>
        <dbReference type="Google" id="ProtNLM"/>
    </source>
</evidence>
<dbReference type="KEGG" id="noj:EJ995_03710"/>
<dbReference type="RefSeq" id="WP_126445736.1">
    <property type="nucleotide sequence ID" value="NZ_CP034549.1"/>
</dbReference>
<keyword evidence="2" id="KW-1185">Reference proteome</keyword>
<reference evidence="1 2" key="1">
    <citation type="submission" date="2018-12" db="EMBL/GenBank/DDBJ databases">
        <title>Complete genome of Nonlabens sp. MJ115.</title>
        <authorList>
            <person name="Choi H.S."/>
            <person name="Jung J."/>
        </authorList>
    </citation>
    <scope>NUCLEOTIDE SEQUENCE [LARGE SCALE GENOMIC DNA]</scope>
    <source>
        <strain evidence="1 2">MJ115</strain>
    </source>
</reference>
<dbReference type="OrthoDB" id="1144611at2"/>
<accession>A0A3S9MW68</accession>
<sequence length="149" mass="16897">MISVSESVFKDDILEVLTFPFGKFYLFRNFIVSEVNEDVVFSSKQAQLVLDASLEFYEKLGDLSKKVYIANRINAYSVKPLGWLKFTFLTERLYGYAVVTNTSGGFTNAILESTFVPVEFKSFTELVDAIQWVAIVNEAGKFINNDTNN</sequence>
<evidence type="ECO:0000313" key="2">
    <source>
        <dbReference type="Proteomes" id="UP000279600"/>
    </source>
</evidence>